<proteinExistence type="predicted"/>
<evidence type="ECO:0000313" key="1">
    <source>
        <dbReference type="EMBL" id="UTI64882.1"/>
    </source>
</evidence>
<dbReference type="Proteomes" id="UP001056035">
    <property type="component" value="Chromosome"/>
</dbReference>
<protein>
    <submittedName>
        <fullName evidence="1">Uncharacterized protein</fullName>
    </submittedName>
</protein>
<accession>A0ABY5DUX7</accession>
<evidence type="ECO:0000313" key="2">
    <source>
        <dbReference type="Proteomes" id="UP001056035"/>
    </source>
</evidence>
<sequence>MTSGDYPDPAERADLDEREEVIVTLLGRYLERRETGAPPQAHDLLAAAAEFGDDAACQLRTVLAFYEAMRARETTSAPSVRSTS</sequence>
<keyword evidence="2" id="KW-1185">Reference proteome</keyword>
<organism evidence="1 2">
    <name type="scientific">Paraconexibacter antarcticus</name>
    <dbReference type="NCBI Taxonomy" id="2949664"/>
    <lineage>
        <taxon>Bacteria</taxon>
        <taxon>Bacillati</taxon>
        <taxon>Actinomycetota</taxon>
        <taxon>Thermoleophilia</taxon>
        <taxon>Solirubrobacterales</taxon>
        <taxon>Paraconexibacteraceae</taxon>
        <taxon>Paraconexibacter</taxon>
    </lineage>
</organism>
<gene>
    <name evidence="1" type="ORF">NBH00_01430</name>
</gene>
<reference evidence="1 2" key="1">
    <citation type="submission" date="2022-06" db="EMBL/GenBank/DDBJ databases">
        <title>Paraconexibacter antarcticus.</title>
        <authorList>
            <person name="Kim C.S."/>
        </authorList>
    </citation>
    <scope>NUCLEOTIDE SEQUENCE [LARGE SCALE GENOMIC DNA]</scope>
    <source>
        <strain evidence="1 2">02-257</strain>
    </source>
</reference>
<dbReference type="RefSeq" id="WP_254571575.1">
    <property type="nucleotide sequence ID" value="NZ_CP098502.1"/>
</dbReference>
<name>A0ABY5DUX7_9ACTN</name>
<dbReference type="EMBL" id="CP098502">
    <property type="protein sequence ID" value="UTI64882.1"/>
    <property type="molecule type" value="Genomic_DNA"/>
</dbReference>